<dbReference type="STRING" id="1561998.A0A1I7UWL5"/>
<evidence type="ECO:0000313" key="2">
    <source>
        <dbReference type="WBParaSite" id="Csp11.Scaffold630.g20076.t1"/>
    </source>
</evidence>
<dbReference type="PANTHER" id="PTHR31464:SF3">
    <property type="entry name" value="AAA DOMAIN-CONTAINING PROTEIN-RELATED"/>
    <property type="match status" value="1"/>
</dbReference>
<organism evidence="1 2">
    <name type="scientific">Caenorhabditis tropicalis</name>
    <dbReference type="NCBI Taxonomy" id="1561998"/>
    <lineage>
        <taxon>Eukaryota</taxon>
        <taxon>Metazoa</taxon>
        <taxon>Ecdysozoa</taxon>
        <taxon>Nematoda</taxon>
        <taxon>Chromadorea</taxon>
        <taxon>Rhabditida</taxon>
        <taxon>Rhabditina</taxon>
        <taxon>Rhabditomorpha</taxon>
        <taxon>Rhabditoidea</taxon>
        <taxon>Rhabditidae</taxon>
        <taxon>Peloderinae</taxon>
        <taxon>Caenorhabditis</taxon>
    </lineage>
</organism>
<dbReference type="WBParaSite" id="Csp11.Scaffold630.g20076.t1">
    <property type="protein sequence ID" value="Csp11.Scaffold630.g20076.t1"/>
    <property type="gene ID" value="Csp11.Scaffold630.g20076"/>
</dbReference>
<dbReference type="InterPro" id="IPR007767">
    <property type="entry name" value="DUF684"/>
</dbReference>
<dbReference type="PANTHER" id="PTHR31464">
    <property type="entry name" value="PROTEIN CBG01266"/>
    <property type="match status" value="1"/>
</dbReference>
<dbReference type="eggNOG" id="ENOG502TG5U">
    <property type="taxonomic scope" value="Eukaryota"/>
</dbReference>
<reference evidence="2" key="1">
    <citation type="submission" date="2016-11" db="UniProtKB">
        <authorList>
            <consortium name="WormBaseParasite"/>
        </authorList>
    </citation>
    <scope>IDENTIFICATION</scope>
</reference>
<protein>
    <submittedName>
        <fullName evidence="2">Endotoxin_N domain-containing protein</fullName>
    </submittedName>
</protein>
<dbReference type="AlphaFoldDB" id="A0A1I7UWL5"/>
<dbReference type="Pfam" id="PF05075">
    <property type="entry name" value="DUF684"/>
    <property type="match status" value="1"/>
</dbReference>
<proteinExistence type="predicted"/>
<sequence>MSGEKIVSDVIAIINDGLNIGTFTFKDIADKLSLIAGCGLFLKDMIGILTPDRPDPVMLMLFELDRKINQLSDKMSWEFDSLKAFIVENEFYADLAQTASTLMKFMQDTINNPVKDSYEIFRDIAQKTPPLQYAYKMISLLEQESTNPLKMAMKADRLQSTATYDRWRTIIDAVITQFLFLETYINGMFWNKNMYGPNQLKTRIEKLNEQMDQWREEYKQSYWGNVVERLIYDTQDNHMDVGNEAKAQILQDSLGQVLTDDGFYFIVYNDCSGYERHAFYGVSDQYMVSFRRGKCNVAVYRSRDFNRTTDENRKQIEYDVESCRYNTISGNVSNKDQTKWLMENRIRNCRFVALISDWENVVVRNVNSPGYGFGPGWYITVQPPQRLCKYVLVAGYN</sequence>
<name>A0A1I7UWL5_9PELO</name>
<dbReference type="Proteomes" id="UP000095282">
    <property type="component" value="Unplaced"/>
</dbReference>
<accession>A0A1I7UWL5</accession>
<keyword evidence="1" id="KW-1185">Reference proteome</keyword>
<evidence type="ECO:0000313" key="1">
    <source>
        <dbReference type="Proteomes" id="UP000095282"/>
    </source>
</evidence>